<keyword evidence="5" id="KW-0520">NAD</keyword>
<evidence type="ECO:0000256" key="2">
    <source>
        <dbReference type="ARBA" id="ARBA00022723"/>
    </source>
</evidence>
<dbReference type="AlphaFoldDB" id="A0A975D8N1"/>
<dbReference type="InterPro" id="IPR002328">
    <property type="entry name" value="ADH_Zn_CS"/>
</dbReference>
<dbReference type="SMART" id="SM00829">
    <property type="entry name" value="PKS_ER"/>
    <property type="match status" value="1"/>
</dbReference>
<dbReference type="RefSeq" id="WP_208634686.1">
    <property type="nucleotide sequence ID" value="NZ_CP059321.1"/>
</dbReference>
<dbReference type="PANTHER" id="PTHR43880">
    <property type="entry name" value="ALCOHOL DEHYDROGENASE"/>
    <property type="match status" value="1"/>
</dbReference>
<name>A0A975D8N1_9SPHN</name>
<dbReference type="Gene3D" id="3.90.180.10">
    <property type="entry name" value="Medium-chain alcohol dehydrogenases, catalytic domain"/>
    <property type="match status" value="1"/>
</dbReference>
<evidence type="ECO:0000313" key="8">
    <source>
        <dbReference type="EMBL" id="QTH24997.1"/>
    </source>
</evidence>
<gene>
    <name evidence="8" type="ORF">HRJ34_28540</name>
</gene>
<organism evidence="8 9">
    <name type="scientific">Rhizorhabdus wittichii</name>
    <dbReference type="NCBI Taxonomy" id="160791"/>
    <lineage>
        <taxon>Bacteria</taxon>
        <taxon>Pseudomonadati</taxon>
        <taxon>Pseudomonadota</taxon>
        <taxon>Alphaproteobacteria</taxon>
        <taxon>Sphingomonadales</taxon>
        <taxon>Sphingomonadaceae</taxon>
        <taxon>Rhizorhabdus</taxon>
    </lineage>
</organism>
<keyword evidence="8" id="KW-0614">Plasmid</keyword>
<dbReference type="PROSITE" id="PS00059">
    <property type="entry name" value="ADH_ZINC"/>
    <property type="match status" value="1"/>
</dbReference>
<proteinExistence type="inferred from homology"/>
<comment type="cofactor">
    <cofactor evidence="1 6">
        <name>Zn(2+)</name>
        <dbReference type="ChEBI" id="CHEBI:29105"/>
    </cofactor>
</comment>
<dbReference type="PANTHER" id="PTHR43880:SF12">
    <property type="entry name" value="ALCOHOL DEHYDROGENASE CLASS-3"/>
    <property type="match status" value="1"/>
</dbReference>
<dbReference type="GO" id="GO:0005829">
    <property type="term" value="C:cytosol"/>
    <property type="evidence" value="ECO:0007669"/>
    <property type="project" value="TreeGrafter"/>
</dbReference>
<reference evidence="8" key="2">
    <citation type="submission" date="2021-04" db="EMBL/GenBank/DDBJ databases">
        <title>Isolation and genomic analysis of the ibuprofen-degrading bacterium Sphingomonas strain MPO218.</title>
        <authorList>
            <person name="Aulestia M."/>
            <person name="Flores A."/>
            <person name="Mangas E.L."/>
            <person name="Perez-Pulido A.J."/>
            <person name="Santero E."/>
            <person name="Camacho E.M."/>
        </authorList>
    </citation>
    <scope>NUCLEOTIDE SEQUENCE</scope>
    <source>
        <strain evidence="8">MPO218</strain>
        <plasmid evidence="8">pUPO218</plasmid>
    </source>
</reference>
<accession>A0A975D8N1</accession>
<keyword evidence="3 6" id="KW-0862">Zinc</keyword>
<dbReference type="GO" id="GO:0051903">
    <property type="term" value="F:S-(hydroxymethyl)glutathione dehydrogenase [NAD(P)+] activity"/>
    <property type="evidence" value="ECO:0007669"/>
    <property type="project" value="TreeGrafter"/>
</dbReference>
<dbReference type="FunFam" id="3.40.50.720:FF:000003">
    <property type="entry name" value="S-(hydroxymethyl)glutathione dehydrogenase"/>
    <property type="match status" value="1"/>
</dbReference>
<evidence type="ECO:0000313" key="9">
    <source>
        <dbReference type="Proteomes" id="UP000664914"/>
    </source>
</evidence>
<protein>
    <submittedName>
        <fullName evidence="8">Alcohol dehydrogenase catalytic domain-containing protein</fullName>
    </submittedName>
</protein>
<evidence type="ECO:0000256" key="5">
    <source>
        <dbReference type="ARBA" id="ARBA00023027"/>
    </source>
</evidence>
<evidence type="ECO:0000259" key="7">
    <source>
        <dbReference type="SMART" id="SM00829"/>
    </source>
</evidence>
<dbReference type="InterPro" id="IPR013154">
    <property type="entry name" value="ADH-like_N"/>
</dbReference>
<dbReference type="EMBL" id="CP059321">
    <property type="protein sequence ID" value="QTH24997.1"/>
    <property type="molecule type" value="Genomic_DNA"/>
</dbReference>
<feature type="domain" description="Enoyl reductase (ER)" evidence="7">
    <location>
        <begin position="10"/>
        <end position="362"/>
    </location>
</feature>
<dbReference type="SUPFAM" id="SSF50129">
    <property type="entry name" value="GroES-like"/>
    <property type="match status" value="2"/>
</dbReference>
<dbReference type="Gene3D" id="3.40.50.720">
    <property type="entry name" value="NAD(P)-binding Rossmann-like Domain"/>
    <property type="match status" value="1"/>
</dbReference>
<reference evidence="8" key="1">
    <citation type="submission" date="2020-07" db="EMBL/GenBank/DDBJ databases">
        <authorList>
            <person name="Camacho E."/>
        </authorList>
    </citation>
    <scope>NUCLEOTIDE SEQUENCE</scope>
    <source>
        <strain evidence="8">MPO218</strain>
        <plasmid evidence="8">pUPO218</plasmid>
    </source>
</reference>
<geneLocation type="plasmid" evidence="8 9">
    <name>pUPO218</name>
</geneLocation>
<evidence type="ECO:0000256" key="1">
    <source>
        <dbReference type="ARBA" id="ARBA00001947"/>
    </source>
</evidence>
<dbReference type="SUPFAM" id="SSF51735">
    <property type="entry name" value="NAD(P)-binding Rossmann-fold domains"/>
    <property type="match status" value="1"/>
</dbReference>
<dbReference type="InterPro" id="IPR013149">
    <property type="entry name" value="ADH-like_C"/>
</dbReference>
<dbReference type="Pfam" id="PF00107">
    <property type="entry name" value="ADH_zinc_N"/>
    <property type="match status" value="1"/>
</dbReference>
<dbReference type="InterPro" id="IPR011032">
    <property type="entry name" value="GroES-like_sf"/>
</dbReference>
<evidence type="ECO:0000256" key="4">
    <source>
        <dbReference type="ARBA" id="ARBA00023002"/>
    </source>
</evidence>
<evidence type="ECO:0000256" key="3">
    <source>
        <dbReference type="ARBA" id="ARBA00022833"/>
    </source>
</evidence>
<dbReference type="InterPro" id="IPR036291">
    <property type="entry name" value="NAD(P)-bd_dom_sf"/>
</dbReference>
<comment type="similarity">
    <text evidence="6">Belongs to the zinc-containing alcohol dehydrogenase family.</text>
</comment>
<dbReference type="GO" id="GO:0008270">
    <property type="term" value="F:zinc ion binding"/>
    <property type="evidence" value="ECO:0007669"/>
    <property type="project" value="InterPro"/>
</dbReference>
<sequence>MRTQAAIFERSHAPLTLDWIDVRSPGPHEVLVEFRATGLCHTDLSVVDGALPWAAPTVLGHEGAGVVLEVGPHVTHVAAGDHVIGHSLPQCGTCPYCLSEKANSCEEMLNGNVFARSGFSRHGEAVGAYMGLGTFSNHAIVHEDQIARIHPDAPLEKVCTIGCALVTGVGSALYSADIEPGSTALVIGLGAIGLSAIQGARLAGATRIIAVDTNDAKEEAARLMGASEFINPRKLGTDLTQHILGITDRGADNVFECVGSVSAQEAAIACTRPGFGVCCLLGIVPSGEALQLEPFALVTGRRLVSNSAGNTKVRRDVPKIVDWYMEGKILLDPLISHILPFAEINTGFDLMRRGQAIRPVFLHG</sequence>
<dbReference type="InterPro" id="IPR020843">
    <property type="entry name" value="ER"/>
</dbReference>
<dbReference type="GO" id="GO:0046294">
    <property type="term" value="P:formaldehyde catabolic process"/>
    <property type="evidence" value="ECO:0007669"/>
    <property type="project" value="TreeGrafter"/>
</dbReference>
<dbReference type="Pfam" id="PF08240">
    <property type="entry name" value="ADH_N"/>
    <property type="match status" value="1"/>
</dbReference>
<keyword evidence="4" id="KW-0560">Oxidoreductase</keyword>
<evidence type="ECO:0000256" key="6">
    <source>
        <dbReference type="RuleBase" id="RU361277"/>
    </source>
</evidence>
<dbReference type="Proteomes" id="UP000664914">
    <property type="component" value="Plasmid pUPO218"/>
</dbReference>
<keyword evidence="2 6" id="KW-0479">Metal-binding</keyword>